<name>A0A031GZK3_9BURK</name>
<proteinExistence type="predicted"/>
<dbReference type="EMBL" id="VDGE01000005">
    <property type="protein sequence ID" value="TNC76234.1"/>
    <property type="molecule type" value="Genomic_DNA"/>
</dbReference>
<dbReference type="eggNOG" id="COG4575">
    <property type="taxonomic scope" value="Bacteria"/>
</dbReference>
<organism evidence="2 3">
    <name type="scientific">Janthinobacterium lividum</name>
    <dbReference type="NCBI Taxonomy" id="29581"/>
    <lineage>
        <taxon>Bacteria</taxon>
        <taxon>Pseudomonadati</taxon>
        <taxon>Pseudomonadota</taxon>
        <taxon>Betaproteobacteria</taxon>
        <taxon>Burkholderiales</taxon>
        <taxon>Oxalobacteraceae</taxon>
        <taxon>Janthinobacterium</taxon>
    </lineage>
</organism>
<evidence type="ECO:0000256" key="1">
    <source>
        <dbReference type="SAM" id="MobiDB-lite"/>
    </source>
</evidence>
<comment type="caution">
    <text evidence="2">The sequence shown here is derived from an EMBL/GenBank/DDBJ whole genome shotgun (WGS) entry which is preliminary data.</text>
</comment>
<sequence length="117" mass="12436">MNAIEKTSSDMNGTAQDTRQDLHRTIDKVASQAQPLADKVATRAHDSVDQVGERLGQVSDSVNKASERLMARGKQLGAACQRAGETGRGYVRERPAVSLLIAAAAGYGLSKLLGSRK</sequence>
<dbReference type="Gene3D" id="1.20.120.20">
    <property type="entry name" value="Apolipoprotein"/>
    <property type="match status" value="1"/>
</dbReference>
<evidence type="ECO:0000313" key="2">
    <source>
        <dbReference type="EMBL" id="TNC76234.1"/>
    </source>
</evidence>
<dbReference type="OrthoDB" id="8706490at2"/>
<dbReference type="RefSeq" id="WP_034747191.1">
    <property type="nucleotide sequence ID" value="NZ_JFYR01000001.1"/>
</dbReference>
<accession>A0A031GZK3</accession>
<dbReference type="Proteomes" id="UP000305681">
    <property type="component" value="Unassembled WGS sequence"/>
</dbReference>
<dbReference type="AlphaFoldDB" id="A0A031GZK3"/>
<gene>
    <name evidence="2" type="ORF">FHI69_14935</name>
</gene>
<evidence type="ECO:0008006" key="4">
    <source>
        <dbReference type="Google" id="ProtNLM"/>
    </source>
</evidence>
<feature type="compositionally biased region" description="Polar residues" evidence="1">
    <location>
        <begin position="1"/>
        <end position="17"/>
    </location>
</feature>
<feature type="region of interest" description="Disordered" evidence="1">
    <location>
        <begin position="1"/>
        <end position="22"/>
    </location>
</feature>
<protein>
    <recommendedName>
        <fullName evidence="4">DUF883 family protein</fullName>
    </recommendedName>
</protein>
<reference evidence="2 3" key="1">
    <citation type="submission" date="2019-06" db="EMBL/GenBank/DDBJ databases">
        <title>Genome sequence of Janthinobacterium lividum UCD_MED1.</title>
        <authorList>
            <person name="De Leon M.E."/>
            <person name="Jospin G."/>
        </authorList>
    </citation>
    <scope>NUCLEOTIDE SEQUENCE [LARGE SCALE GENOMIC DNA]</scope>
    <source>
        <strain evidence="2 3">UCD_MED1</strain>
    </source>
</reference>
<evidence type="ECO:0000313" key="3">
    <source>
        <dbReference type="Proteomes" id="UP000305681"/>
    </source>
</evidence>